<dbReference type="PANTHER" id="PTHR39948:SF1">
    <property type="entry name" value="GEO11419P1"/>
    <property type="match status" value="1"/>
</dbReference>
<dbReference type="AlphaFoldDB" id="A0AAW2HE87"/>
<accession>A0AAW2HE87</accession>
<reference evidence="2" key="1">
    <citation type="journal article" date="2024" name="Gigascience">
        <title>Chromosome-level genome of the poultry shaft louse Menopon gallinae provides insight into the host-switching and adaptive evolution of parasitic lice.</title>
        <authorList>
            <person name="Xu Y."/>
            <person name="Ma L."/>
            <person name="Liu S."/>
            <person name="Liang Y."/>
            <person name="Liu Q."/>
            <person name="He Z."/>
            <person name="Tian L."/>
            <person name="Duan Y."/>
            <person name="Cai W."/>
            <person name="Li H."/>
            <person name="Song F."/>
        </authorList>
    </citation>
    <scope>NUCLEOTIDE SEQUENCE</scope>
    <source>
        <strain evidence="2">Cailab_2023a</strain>
    </source>
</reference>
<keyword evidence="1" id="KW-0472">Membrane</keyword>
<gene>
    <name evidence="2" type="ORF">PYX00_010145</name>
</gene>
<keyword evidence="1" id="KW-1133">Transmembrane helix</keyword>
<evidence type="ECO:0008006" key="3">
    <source>
        <dbReference type="Google" id="ProtNLM"/>
    </source>
</evidence>
<organism evidence="2">
    <name type="scientific">Menopon gallinae</name>
    <name type="common">poultry shaft louse</name>
    <dbReference type="NCBI Taxonomy" id="328185"/>
    <lineage>
        <taxon>Eukaryota</taxon>
        <taxon>Metazoa</taxon>
        <taxon>Ecdysozoa</taxon>
        <taxon>Arthropoda</taxon>
        <taxon>Hexapoda</taxon>
        <taxon>Insecta</taxon>
        <taxon>Pterygota</taxon>
        <taxon>Neoptera</taxon>
        <taxon>Paraneoptera</taxon>
        <taxon>Psocodea</taxon>
        <taxon>Troctomorpha</taxon>
        <taxon>Phthiraptera</taxon>
        <taxon>Amblycera</taxon>
        <taxon>Menoponidae</taxon>
        <taxon>Menopon</taxon>
    </lineage>
</organism>
<dbReference type="PANTHER" id="PTHR39948">
    <property type="entry name" value="GEO11419P1"/>
    <property type="match status" value="1"/>
</dbReference>
<evidence type="ECO:0000313" key="2">
    <source>
        <dbReference type="EMBL" id="KAL0268065.1"/>
    </source>
</evidence>
<comment type="caution">
    <text evidence="2">The sequence shown here is derived from an EMBL/GenBank/DDBJ whole genome shotgun (WGS) entry which is preliminary data.</text>
</comment>
<keyword evidence="1" id="KW-0812">Transmembrane</keyword>
<proteinExistence type="predicted"/>
<feature type="transmembrane region" description="Helical" evidence="1">
    <location>
        <begin position="12"/>
        <end position="34"/>
    </location>
</feature>
<evidence type="ECO:0000256" key="1">
    <source>
        <dbReference type="SAM" id="Phobius"/>
    </source>
</evidence>
<sequence length="73" mass="8355">MSDNQSTVNFVIWFLVLIFLSYWVSCICFVPYIITSIIQVCVPALDPLVDLLLKGLQFPHYCAESMMNRSGLH</sequence>
<protein>
    <recommendedName>
        <fullName evidence="3">ATP synthase F0 subunit 8</fullName>
    </recommendedName>
</protein>
<name>A0AAW2HE87_9NEOP</name>
<dbReference type="EMBL" id="JARGDH010000005">
    <property type="protein sequence ID" value="KAL0268065.1"/>
    <property type="molecule type" value="Genomic_DNA"/>
</dbReference>